<evidence type="ECO:0000313" key="11">
    <source>
        <dbReference type="Proteomes" id="UP001162085"/>
    </source>
</evidence>
<dbReference type="InterPro" id="IPR036259">
    <property type="entry name" value="MFS_trans_sf"/>
</dbReference>
<accession>A0ABN8WMI2</accession>
<dbReference type="Gene3D" id="1.20.1250.20">
    <property type="entry name" value="MFS general substrate transporter like domains"/>
    <property type="match status" value="2"/>
</dbReference>
<feature type="transmembrane region" description="Helical" evidence="8">
    <location>
        <begin position="89"/>
        <end position="109"/>
    </location>
</feature>
<feature type="transmembrane region" description="Helical" evidence="8">
    <location>
        <begin position="178"/>
        <end position="199"/>
    </location>
</feature>
<organism evidence="10 11">
    <name type="scientific">Saccharomyces uvarum</name>
    <name type="common">Yeast</name>
    <name type="synonym">Saccharomyces bayanus var. uvarum</name>
    <dbReference type="NCBI Taxonomy" id="230603"/>
    <lineage>
        <taxon>Eukaryota</taxon>
        <taxon>Fungi</taxon>
        <taxon>Dikarya</taxon>
        <taxon>Ascomycota</taxon>
        <taxon>Saccharomycotina</taxon>
        <taxon>Saccharomycetes</taxon>
        <taxon>Saccharomycetales</taxon>
        <taxon>Saccharomycetaceae</taxon>
        <taxon>Saccharomyces</taxon>
    </lineage>
</organism>
<feature type="domain" description="Major facilitator superfamily (MFS) profile" evidence="9">
    <location>
        <begin position="56"/>
        <end position="570"/>
    </location>
</feature>
<sequence length="615" mass="68677">MKNSNALRQEKSAIEQISVVPKTILPESDTNFNISKLKENELISSQFNNLYYRILILSAAFLCGFGYSLDATLRSTYTGYATNSYGEHSLLSTIQVINAVVSVGSQIIFSRLSDYFGRLELLLVAIIFYATGTIVQSQAYTVSIYAAGAVFYHCGYVGVSLLLTLIMSDFSTLKWRIFYQYASYWPYIIIPWVSGNIITAANPEKEWSWDIAMWSFIFPLSALPLFSLLIYTRYKSMRTPEWKALKKEEQSNKKKSKSNGFFKRAMFLFRKLDVIGIILITVSIGCILVPLTLASGVSQRWRSSNIIGSLVLGGVLCIVFMFWETMFAKNSLLPYKLLRDRGVWAPLGVAFLNYFTFYIACDYLYPVLLVSMNESSTSATRILKLPDFVAATASPIYSLLVAKSRRLKLFVIAGCAEWMLCMGLFYYYRGGSESQGGIIAASVVMGLSGLLCSNSVIVLLQAMSTHERMAVMTGIYYTFSQVGAAVGASISGAVWTQTMPSKLSELLGNDTLAAEAYASPYTFIREYSWGTVERCAVVKAYKSVQKIMMMIGLTCTIPLLAFALFMRDPELIDKAVHESFTEDGLVESKDEVNIASRIQAIFKGIRNHEKVESEC</sequence>
<keyword evidence="5 8" id="KW-1133">Transmembrane helix</keyword>
<keyword evidence="7 8" id="KW-0472">Membrane</keyword>
<dbReference type="PANTHER" id="PTHR23501">
    <property type="entry name" value="MAJOR FACILITATOR SUPERFAMILY"/>
    <property type="match status" value="1"/>
</dbReference>
<dbReference type="Pfam" id="PF07690">
    <property type="entry name" value="MFS_1"/>
    <property type="match status" value="1"/>
</dbReference>
<feature type="transmembrane region" description="Helical" evidence="8">
    <location>
        <begin position="547"/>
        <end position="565"/>
    </location>
</feature>
<evidence type="ECO:0000256" key="5">
    <source>
        <dbReference type="ARBA" id="ARBA00022989"/>
    </source>
</evidence>
<feature type="transmembrane region" description="Helical" evidence="8">
    <location>
        <begin position="385"/>
        <end position="402"/>
    </location>
</feature>
<feature type="transmembrane region" description="Helical" evidence="8">
    <location>
        <begin position="121"/>
        <end position="139"/>
    </location>
</feature>
<comment type="similarity">
    <text evidence="2">Belongs to the major facilitator superfamily.</text>
</comment>
<feature type="transmembrane region" description="Helical" evidence="8">
    <location>
        <begin position="145"/>
        <end position="166"/>
    </location>
</feature>
<comment type="subcellular location">
    <subcellularLocation>
        <location evidence="1">Endomembrane system</location>
        <topology evidence="1">Multi-pass membrane protein</topology>
    </subcellularLocation>
</comment>
<evidence type="ECO:0000256" key="2">
    <source>
        <dbReference type="ARBA" id="ARBA00008335"/>
    </source>
</evidence>
<protein>
    <recommendedName>
        <fullName evidence="9">Major facilitator superfamily (MFS) profile domain-containing protein</fullName>
    </recommendedName>
</protein>
<gene>
    <name evidence="10" type="primary">SUVZ16G4660</name>
    <name evidence="10" type="ORF">SUVZ_16G4660</name>
</gene>
<dbReference type="InterPro" id="IPR020846">
    <property type="entry name" value="MFS_dom"/>
</dbReference>
<dbReference type="EMBL" id="OX365943">
    <property type="protein sequence ID" value="CAI4055385.1"/>
    <property type="molecule type" value="Genomic_DNA"/>
</dbReference>
<dbReference type="PANTHER" id="PTHR23501:SF92">
    <property type="entry name" value="GLUTATHIONE EXCHANGER 1-RELATED"/>
    <property type="match status" value="1"/>
</dbReference>
<reference evidence="10" key="1">
    <citation type="submission" date="2022-10" db="EMBL/GenBank/DDBJ databases">
        <authorList>
            <person name="Byrne P K."/>
        </authorList>
    </citation>
    <scope>NUCLEOTIDE SEQUENCE</scope>
    <source>
        <strain evidence="10">ZP964</strain>
    </source>
</reference>
<feature type="transmembrane region" description="Helical" evidence="8">
    <location>
        <begin position="439"/>
        <end position="462"/>
    </location>
</feature>
<evidence type="ECO:0000313" key="10">
    <source>
        <dbReference type="EMBL" id="CAI4055385.1"/>
    </source>
</evidence>
<evidence type="ECO:0000256" key="3">
    <source>
        <dbReference type="ARBA" id="ARBA00022448"/>
    </source>
</evidence>
<evidence type="ECO:0000256" key="8">
    <source>
        <dbReference type="SAM" id="Phobius"/>
    </source>
</evidence>
<feature type="transmembrane region" description="Helical" evidence="8">
    <location>
        <begin position="211"/>
        <end position="231"/>
    </location>
</feature>
<dbReference type="CDD" id="cd17322">
    <property type="entry name" value="MFS_ARN_like"/>
    <property type="match status" value="1"/>
</dbReference>
<dbReference type="Proteomes" id="UP001162085">
    <property type="component" value="Chromosome 16"/>
</dbReference>
<evidence type="ECO:0000256" key="1">
    <source>
        <dbReference type="ARBA" id="ARBA00004127"/>
    </source>
</evidence>
<feature type="transmembrane region" description="Helical" evidence="8">
    <location>
        <begin position="343"/>
        <end position="365"/>
    </location>
</feature>
<dbReference type="SUPFAM" id="SSF103473">
    <property type="entry name" value="MFS general substrate transporter"/>
    <property type="match status" value="1"/>
</dbReference>
<keyword evidence="4 8" id="KW-0812">Transmembrane</keyword>
<feature type="transmembrane region" description="Helical" evidence="8">
    <location>
        <begin position="409"/>
        <end position="427"/>
    </location>
</feature>
<evidence type="ECO:0000256" key="6">
    <source>
        <dbReference type="ARBA" id="ARBA00023065"/>
    </source>
</evidence>
<feature type="transmembrane region" description="Helical" evidence="8">
    <location>
        <begin position="474"/>
        <end position="495"/>
    </location>
</feature>
<feature type="transmembrane region" description="Helical" evidence="8">
    <location>
        <begin position="272"/>
        <end position="294"/>
    </location>
</feature>
<keyword evidence="3" id="KW-0813">Transport</keyword>
<dbReference type="PROSITE" id="PS50850">
    <property type="entry name" value="MFS"/>
    <property type="match status" value="1"/>
</dbReference>
<evidence type="ECO:0000256" key="7">
    <source>
        <dbReference type="ARBA" id="ARBA00023136"/>
    </source>
</evidence>
<dbReference type="InterPro" id="IPR011701">
    <property type="entry name" value="MFS"/>
</dbReference>
<keyword evidence="6" id="KW-0406">Ion transport</keyword>
<evidence type="ECO:0000256" key="4">
    <source>
        <dbReference type="ARBA" id="ARBA00022692"/>
    </source>
</evidence>
<evidence type="ECO:0000259" key="9">
    <source>
        <dbReference type="PROSITE" id="PS50850"/>
    </source>
</evidence>
<proteinExistence type="inferred from homology"/>
<name>A0ABN8WMI2_SACUV</name>
<feature type="transmembrane region" description="Helical" evidence="8">
    <location>
        <begin position="306"/>
        <end position="323"/>
    </location>
</feature>
<keyword evidence="11" id="KW-1185">Reference proteome</keyword>
<feature type="transmembrane region" description="Helical" evidence="8">
    <location>
        <begin position="50"/>
        <end position="69"/>
    </location>
</feature>